<keyword evidence="1" id="KW-0862">Zinc</keyword>
<feature type="region of interest" description="Disordered" evidence="2">
    <location>
        <begin position="140"/>
        <end position="162"/>
    </location>
</feature>
<dbReference type="Pfam" id="PF04434">
    <property type="entry name" value="SWIM"/>
    <property type="match status" value="1"/>
</dbReference>
<dbReference type="EMBL" id="CP073249">
    <property type="protein sequence ID" value="QUF02823.1"/>
    <property type="molecule type" value="Genomic_DNA"/>
</dbReference>
<dbReference type="PROSITE" id="PS50966">
    <property type="entry name" value="ZF_SWIM"/>
    <property type="match status" value="1"/>
</dbReference>
<evidence type="ECO:0000259" key="3">
    <source>
        <dbReference type="PROSITE" id="PS50966"/>
    </source>
</evidence>
<feature type="domain" description="SWIM-type" evidence="3">
    <location>
        <begin position="48"/>
        <end position="86"/>
    </location>
</feature>
<dbReference type="InterPro" id="IPR007527">
    <property type="entry name" value="Znf_SWIM"/>
</dbReference>
<accession>A0AA45R2Q7</accession>
<organism evidence="4 5">
    <name type="scientific">Actinosynnema pretiosum subsp. pretiosum</name>
    <dbReference type="NCBI Taxonomy" id="103721"/>
    <lineage>
        <taxon>Bacteria</taxon>
        <taxon>Bacillati</taxon>
        <taxon>Actinomycetota</taxon>
        <taxon>Actinomycetes</taxon>
        <taxon>Pseudonocardiales</taxon>
        <taxon>Pseudonocardiaceae</taxon>
        <taxon>Actinosynnema</taxon>
    </lineage>
</organism>
<name>A0AA45R2Q7_9PSEU</name>
<proteinExistence type="predicted"/>
<dbReference type="Proteomes" id="UP000677152">
    <property type="component" value="Chromosome"/>
</dbReference>
<keyword evidence="1" id="KW-0479">Metal-binding</keyword>
<gene>
    <name evidence="4" type="ORF">KCV87_25730</name>
</gene>
<evidence type="ECO:0000256" key="1">
    <source>
        <dbReference type="PROSITE-ProRule" id="PRU00325"/>
    </source>
</evidence>
<dbReference type="AlphaFoldDB" id="A0AA45R2Q7"/>
<keyword evidence="1" id="KW-0863">Zinc-finger</keyword>
<sequence>MATLTPALLRHRAGHKSYWRGLAYRDAVVSVVHHPRHVTGVVRGSSEYSITLAWDAEGNLRGTCACPYGEQGFFCKHCVAVGLVLLDRGETVPAPDAEDDELRTALTRLPRAALVEHLYEQATRDTALRERILAEAEEATRATGIPNQPNGVVQGKVIPYRR</sequence>
<reference evidence="4" key="1">
    <citation type="submission" date="2021-04" db="EMBL/GenBank/DDBJ databases">
        <title>Genomic sequence of Actinosynnema pretiosum subsp. pretiosum ATCC 31280 (C-14919).</title>
        <authorList>
            <person name="Bai L."/>
            <person name="Wang X."/>
            <person name="Xiao Y."/>
        </authorList>
    </citation>
    <scope>NUCLEOTIDE SEQUENCE</scope>
    <source>
        <strain evidence="4">ATCC 31280</strain>
    </source>
</reference>
<protein>
    <submittedName>
        <fullName evidence="4">SWIM zinc finger family protein</fullName>
    </submittedName>
</protein>
<dbReference type="GO" id="GO:0008270">
    <property type="term" value="F:zinc ion binding"/>
    <property type="evidence" value="ECO:0007669"/>
    <property type="project" value="UniProtKB-KW"/>
</dbReference>
<evidence type="ECO:0000313" key="4">
    <source>
        <dbReference type="EMBL" id="QUF02823.1"/>
    </source>
</evidence>
<evidence type="ECO:0000313" key="5">
    <source>
        <dbReference type="Proteomes" id="UP000677152"/>
    </source>
</evidence>
<evidence type="ECO:0000256" key="2">
    <source>
        <dbReference type="SAM" id="MobiDB-lite"/>
    </source>
</evidence>